<feature type="non-terminal residue" evidence="9">
    <location>
        <position position="1"/>
    </location>
</feature>
<keyword evidence="2" id="KW-0963">Cytoplasm</keyword>
<dbReference type="GO" id="GO:2000143">
    <property type="term" value="P:negative regulation of DNA-templated transcription initiation"/>
    <property type="evidence" value="ECO:0007669"/>
    <property type="project" value="TreeGrafter"/>
</dbReference>
<reference evidence="9 10" key="1">
    <citation type="journal article" date="2015" name="Nature">
        <title>rRNA introns, odd ribosomes, and small enigmatic genomes across a large radiation of phyla.</title>
        <authorList>
            <person name="Brown C.T."/>
            <person name="Hug L.A."/>
            <person name="Thomas B.C."/>
            <person name="Sharon I."/>
            <person name="Castelle C.J."/>
            <person name="Singh A."/>
            <person name="Wilkins M.J."/>
            <person name="Williams K.H."/>
            <person name="Banfield J.F."/>
        </authorList>
    </citation>
    <scope>NUCLEOTIDE SEQUENCE [LARGE SCALE GENOMIC DNA]</scope>
</reference>
<dbReference type="PANTHER" id="PTHR34701:SF1">
    <property type="entry name" value="TRANSCRIPTIONAL REGULATOR MRAZ"/>
    <property type="match status" value="1"/>
</dbReference>
<dbReference type="InterPro" id="IPR003444">
    <property type="entry name" value="MraZ"/>
</dbReference>
<evidence type="ECO:0000256" key="4">
    <source>
        <dbReference type="ARBA" id="ARBA00023015"/>
    </source>
</evidence>
<dbReference type="InterPro" id="IPR037914">
    <property type="entry name" value="SpoVT-AbrB_sf"/>
</dbReference>
<sequence>TVDKYGDNSIKLGITNMLIGEYLHTIDNKKRLAVPAKLRDKIGKKAVITRGLDNCLFLYPLKEWEALAEKLSKLPVGQGDTRSFIRLMLAGASEVEMDSLGRILIPDYLKNYAELKKDIVIAGLYNRLEIWDKEKWSLYKENAGRNSEEIAEKLGELGVY</sequence>
<comment type="caution">
    <text evidence="9">The sequence shown here is derived from an EMBL/GenBank/DDBJ whole genome shotgun (WGS) entry which is preliminary data.</text>
</comment>
<evidence type="ECO:0000313" key="9">
    <source>
        <dbReference type="EMBL" id="KKU19307.1"/>
    </source>
</evidence>
<proteinExistence type="inferred from homology"/>
<dbReference type="PROSITE" id="PS51740">
    <property type="entry name" value="SPOVT_ABRB"/>
    <property type="match status" value="2"/>
</dbReference>
<keyword evidence="5 7" id="KW-0238">DNA-binding</keyword>
<organism evidence="9 10">
    <name type="scientific">Candidatus Azambacteria bacterium GW2011_GWA2_45_90</name>
    <dbReference type="NCBI Taxonomy" id="1618614"/>
    <lineage>
        <taxon>Bacteria</taxon>
        <taxon>Candidatus Azamiibacteriota</taxon>
    </lineage>
</organism>
<evidence type="ECO:0000313" key="10">
    <source>
        <dbReference type="Proteomes" id="UP000034644"/>
    </source>
</evidence>
<dbReference type="NCBIfam" id="TIGR00242">
    <property type="entry name" value="division/cell wall cluster transcriptional repressor MraZ"/>
    <property type="match status" value="1"/>
</dbReference>
<dbReference type="SUPFAM" id="SSF89447">
    <property type="entry name" value="AbrB/MazE/MraZ-like"/>
    <property type="match status" value="1"/>
</dbReference>
<dbReference type="Gene3D" id="3.40.1550.20">
    <property type="entry name" value="Transcriptional regulator MraZ domain"/>
    <property type="match status" value="1"/>
</dbReference>
<dbReference type="PANTHER" id="PTHR34701">
    <property type="entry name" value="TRANSCRIPTIONAL REGULATOR MRAZ"/>
    <property type="match status" value="1"/>
</dbReference>
<keyword evidence="3" id="KW-0677">Repeat</keyword>
<dbReference type="CDD" id="cd16320">
    <property type="entry name" value="MraZ_N"/>
    <property type="match status" value="1"/>
</dbReference>
<evidence type="ECO:0000256" key="3">
    <source>
        <dbReference type="ARBA" id="ARBA00022737"/>
    </source>
</evidence>
<dbReference type="InterPro" id="IPR038619">
    <property type="entry name" value="MraZ_sf"/>
</dbReference>
<evidence type="ECO:0000259" key="8">
    <source>
        <dbReference type="PROSITE" id="PS51740"/>
    </source>
</evidence>
<dbReference type="PATRIC" id="fig|1618614.3.peg.112"/>
<dbReference type="InterPro" id="IPR007159">
    <property type="entry name" value="SpoVT-AbrB_dom"/>
</dbReference>
<evidence type="ECO:0000256" key="7">
    <source>
        <dbReference type="PROSITE-ProRule" id="PRU01076"/>
    </source>
</evidence>
<keyword evidence="4" id="KW-0805">Transcription regulation</keyword>
<dbReference type="CDD" id="cd16321">
    <property type="entry name" value="MraZ_C"/>
    <property type="match status" value="1"/>
</dbReference>
<dbReference type="GO" id="GO:0003700">
    <property type="term" value="F:DNA-binding transcription factor activity"/>
    <property type="evidence" value="ECO:0007669"/>
    <property type="project" value="InterPro"/>
</dbReference>
<dbReference type="Pfam" id="PF02381">
    <property type="entry name" value="MraZ"/>
    <property type="match status" value="2"/>
</dbReference>
<evidence type="ECO:0000256" key="1">
    <source>
        <dbReference type="ARBA" id="ARBA00013860"/>
    </source>
</evidence>
<gene>
    <name evidence="9" type="ORF">UX27_C0007G0001</name>
</gene>
<protein>
    <recommendedName>
        <fullName evidence="1">Transcriptional regulator MraZ</fullName>
    </recommendedName>
</protein>
<feature type="domain" description="SpoVT-AbrB" evidence="8">
    <location>
        <begin position="92"/>
        <end position="135"/>
    </location>
</feature>
<evidence type="ECO:0000256" key="6">
    <source>
        <dbReference type="ARBA" id="ARBA00023163"/>
    </source>
</evidence>
<dbReference type="AlphaFoldDB" id="A0A0G1NG36"/>
<dbReference type="InterPro" id="IPR035642">
    <property type="entry name" value="MraZ_N"/>
</dbReference>
<dbReference type="HAMAP" id="MF_01008">
    <property type="entry name" value="MraZ"/>
    <property type="match status" value="1"/>
</dbReference>
<dbReference type="EMBL" id="LCLO01000007">
    <property type="protein sequence ID" value="KKU19307.1"/>
    <property type="molecule type" value="Genomic_DNA"/>
</dbReference>
<keyword evidence="6" id="KW-0804">Transcription</keyword>
<dbReference type="InterPro" id="IPR035644">
    <property type="entry name" value="MraZ_C"/>
</dbReference>
<evidence type="ECO:0000256" key="5">
    <source>
        <dbReference type="ARBA" id="ARBA00023125"/>
    </source>
</evidence>
<evidence type="ECO:0000256" key="2">
    <source>
        <dbReference type="ARBA" id="ARBA00022490"/>
    </source>
</evidence>
<dbReference type="InterPro" id="IPR020603">
    <property type="entry name" value="MraZ_dom"/>
</dbReference>
<feature type="domain" description="SpoVT-AbrB" evidence="8">
    <location>
        <begin position="21"/>
        <end position="63"/>
    </location>
</feature>
<dbReference type="GO" id="GO:0000976">
    <property type="term" value="F:transcription cis-regulatory region binding"/>
    <property type="evidence" value="ECO:0007669"/>
    <property type="project" value="TreeGrafter"/>
</dbReference>
<dbReference type="Proteomes" id="UP000034644">
    <property type="component" value="Unassembled WGS sequence"/>
</dbReference>
<accession>A0A0G1NG36</accession>
<name>A0A0G1NG36_9BACT</name>